<dbReference type="InterPro" id="IPR004881">
    <property type="entry name" value="Ribosome_biogen_GTPase_RsgA"/>
</dbReference>
<keyword evidence="7 10" id="KW-0862">Zinc</keyword>
<keyword evidence="1 10" id="KW-0963">Cytoplasm</keyword>
<dbReference type="CDD" id="cd04466">
    <property type="entry name" value="S1_YloQ_GTPase"/>
    <property type="match status" value="1"/>
</dbReference>
<dbReference type="SUPFAM" id="SSF52540">
    <property type="entry name" value="P-loop containing nucleoside triphosphate hydrolases"/>
    <property type="match status" value="1"/>
</dbReference>
<feature type="domain" description="CP-type G" evidence="12">
    <location>
        <begin position="63"/>
        <end position="220"/>
    </location>
</feature>
<dbReference type="NCBIfam" id="TIGR00157">
    <property type="entry name" value="ribosome small subunit-dependent GTPase A"/>
    <property type="match status" value="1"/>
</dbReference>
<dbReference type="AlphaFoldDB" id="A0A1Y4SZ64"/>
<reference evidence="13 14" key="1">
    <citation type="journal article" date="2018" name="BMC Genomics">
        <title>Whole genome sequencing and function prediction of 133 gut anaerobes isolated from chicken caecum in pure cultures.</title>
        <authorList>
            <person name="Medvecky M."/>
            <person name="Cejkova D."/>
            <person name="Polansky O."/>
            <person name="Karasova D."/>
            <person name="Kubasova T."/>
            <person name="Cizek A."/>
            <person name="Rychlik I."/>
        </authorList>
    </citation>
    <scope>NUCLEOTIDE SEQUENCE [LARGE SCALE GENOMIC DNA]</scope>
    <source>
        <strain evidence="13 14">An13</strain>
    </source>
</reference>
<protein>
    <recommendedName>
        <fullName evidence="10">Small ribosomal subunit biogenesis GTPase RsgA</fullName>
        <ecNumber evidence="10">3.6.1.-</ecNumber>
    </recommendedName>
</protein>
<accession>A0A1Y4SZ64</accession>
<evidence type="ECO:0000256" key="3">
    <source>
        <dbReference type="ARBA" id="ARBA00022723"/>
    </source>
</evidence>
<dbReference type="CDD" id="cd01854">
    <property type="entry name" value="YjeQ_EngC"/>
    <property type="match status" value="1"/>
</dbReference>
<organism evidence="13 14">
    <name type="scientific">Massilimicrobiota timonensis</name>
    <dbReference type="NCBI Taxonomy" id="1776392"/>
    <lineage>
        <taxon>Bacteria</taxon>
        <taxon>Bacillati</taxon>
        <taxon>Bacillota</taxon>
        <taxon>Erysipelotrichia</taxon>
        <taxon>Erysipelotrichales</taxon>
        <taxon>Erysipelotrichaceae</taxon>
        <taxon>Massilimicrobiota</taxon>
    </lineage>
</organism>
<sequence>MQKGQIIKALAGFYYVQSQGQIYQCKARGKFRKDALKPLVGDYCEFSIENEVEGYILKLLPRHNSLIRPPISNVDQALLVFSAKEPDMNLLLLDRFLILIEHLHIHPVICISKMDLADEKHIHELLKPYEDAGYQVIYVSSKQEQGIEIVKKIFKDRITVVTGQSGVGKSSLLNALDIHLQIDTNEISKALGRGKHTTRHVELISMYGGYVADTPGFSSLELQIDPVDLAHSYHDFEQLSKQCKFRGCLHESEPHCAIKEAVEAGTISSLRYEHYLTFLKESKLLKEKKYG</sequence>
<feature type="binding site" evidence="10">
    <location>
        <begin position="112"/>
        <end position="115"/>
    </location>
    <ligand>
        <name>GTP</name>
        <dbReference type="ChEBI" id="CHEBI:37565"/>
    </ligand>
</feature>
<dbReference type="EC" id="3.6.1.-" evidence="10"/>
<dbReference type="InterPro" id="IPR027417">
    <property type="entry name" value="P-loop_NTPase"/>
</dbReference>
<keyword evidence="8 10" id="KW-0694">RNA-binding</keyword>
<name>A0A1Y4SZ64_9FIRM</name>
<dbReference type="Pfam" id="PF03193">
    <property type="entry name" value="RsgA_GTPase"/>
    <property type="match status" value="1"/>
</dbReference>
<keyword evidence="4 10" id="KW-0699">rRNA-binding</keyword>
<comment type="caution">
    <text evidence="13">The sequence shown here is derived from an EMBL/GenBank/DDBJ whole genome shotgun (WGS) entry which is preliminary data.</text>
</comment>
<dbReference type="SUPFAM" id="SSF50249">
    <property type="entry name" value="Nucleic acid-binding proteins"/>
    <property type="match status" value="1"/>
</dbReference>
<keyword evidence="3 10" id="KW-0479">Metal-binding</keyword>
<dbReference type="GO" id="GO:0003924">
    <property type="term" value="F:GTPase activity"/>
    <property type="evidence" value="ECO:0007669"/>
    <property type="project" value="UniProtKB-UniRule"/>
</dbReference>
<evidence type="ECO:0000256" key="10">
    <source>
        <dbReference type="HAMAP-Rule" id="MF_01820"/>
    </source>
</evidence>
<dbReference type="Pfam" id="PF16745">
    <property type="entry name" value="RsgA_N"/>
    <property type="match status" value="1"/>
</dbReference>
<feature type="binding site" evidence="10">
    <location>
        <begin position="163"/>
        <end position="171"/>
    </location>
    <ligand>
        <name>GTP</name>
        <dbReference type="ChEBI" id="CHEBI:37565"/>
    </ligand>
</feature>
<comment type="function">
    <text evidence="10">One of several proteins that assist in the late maturation steps of the functional core of the 30S ribosomal subunit. Helps release RbfA from mature subunits. May play a role in the assembly of ribosomal proteins into the subunit. Circularly permuted GTPase that catalyzes slow GTP hydrolysis, GTPase activity is stimulated by the 30S ribosomal subunit.</text>
</comment>
<keyword evidence="2 10" id="KW-0690">Ribosome biogenesis</keyword>
<evidence type="ECO:0000259" key="11">
    <source>
        <dbReference type="PROSITE" id="PS50936"/>
    </source>
</evidence>
<keyword evidence="5 10" id="KW-0547">Nucleotide-binding</keyword>
<dbReference type="GO" id="GO:0042274">
    <property type="term" value="P:ribosomal small subunit biogenesis"/>
    <property type="evidence" value="ECO:0007669"/>
    <property type="project" value="UniProtKB-UniRule"/>
</dbReference>
<feature type="binding site" evidence="10">
    <location>
        <position position="256"/>
    </location>
    <ligand>
        <name>Zn(2+)</name>
        <dbReference type="ChEBI" id="CHEBI:29105"/>
    </ligand>
</feature>
<dbReference type="Proteomes" id="UP000195305">
    <property type="component" value="Unassembled WGS sequence"/>
</dbReference>
<proteinExistence type="inferred from homology"/>
<keyword evidence="9 10" id="KW-0342">GTP-binding</keyword>
<dbReference type="InterPro" id="IPR012340">
    <property type="entry name" value="NA-bd_OB-fold"/>
</dbReference>
<evidence type="ECO:0000256" key="1">
    <source>
        <dbReference type="ARBA" id="ARBA00022490"/>
    </source>
</evidence>
<dbReference type="GO" id="GO:0005737">
    <property type="term" value="C:cytoplasm"/>
    <property type="evidence" value="ECO:0007669"/>
    <property type="project" value="UniProtKB-SubCell"/>
</dbReference>
<feature type="domain" description="EngC GTPase" evidence="11">
    <location>
        <begin position="72"/>
        <end position="218"/>
    </location>
</feature>
<dbReference type="OrthoDB" id="9809485at2"/>
<dbReference type="HAMAP" id="MF_01820">
    <property type="entry name" value="GTPase_RsgA"/>
    <property type="match status" value="1"/>
</dbReference>
<feature type="binding site" evidence="10">
    <location>
        <position position="250"/>
    </location>
    <ligand>
        <name>Zn(2+)</name>
        <dbReference type="ChEBI" id="CHEBI:29105"/>
    </ligand>
</feature>
<dbReference type="EMBL" id="NFLJ01000009">
    <property type="protein sequence ID" value="OUQ35229.1"/>
    <property type="molecule type" value="Genomic_DNA"/>
</dbReference>
<evidence type="ECO:0000256" key="7">
    <source>
        <dbReference type="ARBA" id="ARBA00022833"/>
    </source>
</evidence>
<dbReference type="GO" id="GO:0005525">
    <property type="term" value="F:GTP binding"/>
    <property type="evidence" value="ECO:0007669"/>
    <property type="project" value="UniProtKB-UniRule"/>
</dbReference>
<comment type="subunit">
    <text evidence="10">Monomer. Associates with 30S ribosomal subunit, binds 16S rRNA.</text>
</comment>
<dbReference type="InterPro" id="IPR031944">
    <property type="entry name" value="RsgA_N"/>
</dbReference>
<evidence type="ECO:0000256" key="6">
    <source>
        <dbReference type="ARBA" id="ARBA00022801"/>
    </source>
</evidence>
<evidence type="ECO:0000313" key="14">
    <source>
        <dbReference type="Proteomes" id="UP000195305"/>
    </source>
</evidence>
<feature type="binding site" evidence="10">
    <location>
        <position position="248"/>
    </location>
    <ligand>
        <name>Zn(2+)</name>
        <dbReference type="ChEBI" id="CHEBI:29105"/>
    </ligand>
</feature>
<feature type="binding site" evidence="10">
    <location>
        <position position="243"/>
    </location>
    <ligand>
        <name>Zn(2+)</name>
        <dbReference type="ChEBI" id="CHEBI:29105"/>
    </ligand>
</feature>
<dbReference type="InterPro" id="IPR010914">
    <property type="entry name" value="RsgA_GTPase_dom"/>
</dbReference>
<keyword evidence="6 10" id="KW-0378">Hydrolase</keyword>
<dbReference type="Gene3D" id="1.10.40.50">
    <property type="entry name" value="Probable gtpase engc, domain 3"/>
    <property type="match status" value="1"/>
</dbReference>
<dbReference type="PANTHER" id="PTHR32120">
    <property type="entry name" value="SMALL RIBOSOMAL SUBUNIT BIOGENESIS GTPASE RSGA"/>
    <property type="match status" value="1"/>
</dbReference>
<comment type="cofactor">
    <cofactor evidence="10">
        <name>Zn(2+)</name>
        <dbReference type="ChEBI" id="CHEBI:29105"/>
    </cofactor>
    <text evidence="10">Binds 1 zinc ion per subunit.</text>
</comment>
<comment type="subcellular location">
    <subcellularLocation>
        <location evidence="10">Cytoplasm</location>
    </subcellularLocation>
</comment>
<evidence type="ECO:0000256" key="9">
    <source>
        <dbReference type="ARBA" id="ARBA00023134"/>
    </source>
</evidence>
<evidence type="ECO:0000256" key="4">
    <source>
        <dbReference type="ARBA" id="ARBA00022730"/>
    </source>
</evidence>
<dbReference type="GO" id="GO:0019843">
    <property type="term" value="F:rRNA binding"/>
    <property type="evidence" value="ECO:0007669"/>
    <property type="project" value="UniProtKB-KW"/>
</dbReference>
<dbReference type="PROSITE" id="PS51721">
    <property type="entry name" value="G_CP"/>
    <property type="match status" value="1"/>
</dbReference>
<dbReference type="Gene3D" id="2.40.50.140">
    <property type="entry name" value="Nucleic acid-binding proteins"/>
    <property type="match status" value="1"/>
</dbReference>
<dbReference type="PROSITE" id="PS50936">
    <property type="entry name" value="ENGC_GTPASE"/>
    <property type="match status" value="1"/>
</dbReference>
<dbReference type="InterPro" id="IPR030378">
    <property type="entry name" value="G_CP_dom"/>
</dbReference>
<evidence type="ECO:0000259" key="12">
    <source>
        <dbReference type="PROSITE" id="PS51721"/>
    </source>
</evidence>
<evidence type="ECO:0000256" key="5">
    <source>
        <dbReference type="ARBA" id="ARBA00022741"/>
    </source>
</evidence>
<dbReference type="Gene3D" id="3.40.50.300">
    <property type="entry name" value="P-loop containing nucleotide triphosphate hydrolases"/>
    <property type="match status" value="1"/>
</dbReference>
<dbReference type="GO" id="GO:0046872">
    <property type="term" value="F:metal ion binding"/>
    <property type="evidence" value="ECO:0007669"/>
    <property type="project" value="UniProtKB-KW"/>
</dbReference>
<evidence type="ECO:0000256" key="8">
    <source>
        <dbReference type="ARBA" id="ARBA00022884"/>
    </source>
</evidence>
<evidence type="ECO:0000256" key="2">
    <source>
        <dbReference type="ARBA" id="ARBA00022517"/>
    </source>
</evidence>
<dbReference type="RefSeq" id="WP_087357535.1">
    <property type="nucleotide sequence ID" value="NZ_AP031415.1"/>
</dbReference>
<keyword evidence="14" id="KW-1185">Reference proteome</keyword>
<dbReference type="PANTHER" id="PTHR32120:SF11">
    <property type="entry name" value="SMALL RIBOSOMAL SUBUNIT BIOGENESIS GTPASE RSGA 1, MITOCHONDRIAL-RELATED"/>
    <property type="match status" value="1"/>
</dbReference>
<comment type="similarity">
    <text evidence="10">Belongs to the TRAFAC class YlqF/YawG GTPase family. RsgA subfamily.</text>
</comment>
<gene>
    <name evidence="10" type="primary">rsgA</name>
    <name evidence="13" type="ORF">B5E75_04175</name>
</gene>
<evidence type="ECO:0000313" key="13">
    <source>
        <dbReference type="EMBL" id="OUQ35229.1"/>
    </source>
</evidence>